<dbReference type="SUPFAM" id="SSF51679">
    <property type="entry name" value="Bacterial luciferase-like"/>
    <property type="match status" value="1"/>
</dbReference>
<gene>
    <name evidence="3" type="ORF">F4562_001952</name>
</gene>
<protein>
    <submittedName>
        <fullName evidence="3">Putative F420-dependent oxidoreductase</fullName>
    </submittedName>
</protein>
<dbReference type="InterPro" id="IPR019921">
    <property type="entry name" value="Lucif-like_OxRdtase_Rv2161c"/>
</dbReference>
<evidence type="ECO:0000313" key="4">
    <source>
        <dbReference type="Proteomes" id="UP000540685"/>
    </source>
</evidence>
<keyword evidence="1" id="KW-0560">Oxidoreductase</keyword>
<accession>A0A7W9MFK1</accession>
<dbReference type="GO" id="GO:0016705">
    <property type="term" value="F:oxidoreductase activity, acting on paired donors, with incorporation or reduction of molecular oxygen"/>
    <property type="evidence" value="ECO:0007669"/>
    <property type="project" value="InterPro"/>
</dbReference>
<evidence type="ECO:0000313" key="3">
    <source>
        <dbReference type="EMBL" id="MBB5818890.1"/>
    </source>
</evidence>
<dbReference type="PANTHER" id="PTHR43244">
    <property type="match status" value="1"/>
</dbReference>
<name>A0A7W9MFK1_9ACTN</name>
<keyword evidence="4" id="KW-1185">Reference proteome</keyword>
<proteinExistence type="predicted"/>
<comment type="caution">
    <text evidence="3">The sequence shown here is derived from an EMBL/GenBank/DDBJ whole genome shotgun (WGS) entry which is preliminary data.</text>
</comment>
<evidence type="ECO:0000256" key="1">
    <source>
        <dbReference type="ARBA" id="ARBA00023002"/>
    </source>
</evidence>
<organism evidence="3 4">
    <name type="scientific">Streptosporangium becharense</name>
    <dbReference type="NCBI Taxonomy" id="1816182"/>
    <lineage>
        <taxon>Bacteria</taxon>
        <taxon>Bacillati</taxon>
        <taxon>Actinomycetota</taxon>
        <taxon>Actinomycetes</taxon>
        <taxon>Streptosporangiales</taxon>
        <taxon>Streptosporangiaceae</taxon>
        <taxon>Streptosporangium</taxon>
    </lineage>
</organism>
<dbReference type="EMBL" id="JACHMP010000001">
    <property type="protein sequence ID" value="MBB5818890.1"/>
    <property type="molecule type" value="Genomic_DNA"/>
</dbReference>
<dbReference type="Gene3D" id="3.20.20.30">
    <property type="entry name" value="Luciferase-like domain"/>
    <property type="match status" value="1"/>
</dbReference>
<evidence type="ECO:0000259" key="2">
    <source>
        <dbReference type="Pfam" id="PF00296"/>
    </source>
</evidence>
<dbReference type="NCBIfam" id="TIGR03619">
    <property type="entry name" value="F420_Rv2161c"/>
    <property type="match status" value="1"/>
</dbReference>
<dbReference type="InterPro" id="IPR036661">
    <property type="entry name" value="Luciferase-like_sf"/>
</dbReference>
<dbReference type="Proteomes" id="UP000540685">
    <property type="component" value="Unassembled WGS sequence"/>
</dbReference>
<dbReference type="PANTHER" id="PTHR43244:SF1">
    <property type="entry name" value="5,10-METHYLENETETRAHYDROMETHANOPTERIN REDUCTASE"/>
    <property type="match status" value="1"/>
</dbReference>
<dbReference type="AlphaFoldDB" id="A0A7W9MFK1"/>
<dbReference type="RefSeq" id="WP_184542745.1">
    <property type="nucleotide sequence ID" value="NZ_JACHMP010000001.1"/>
</dbReference>
<sequence length="277" mass="29604">MRLGVTTFATDLSMPVAELARAAEERGFASLYLPEHTHIPVSRRTPPPMGQDVLPEEYRRTLDPLVALSHAAAVTDRIALGTGILLAAQREPIVTAKAVATLDHLSGGRVVLGVGFGWNVEEAEDHCGPGGFRSRREIAREHVLAMKALWSREVAGFDGRHVTFEPSWSWPKPVSGPPVYLGGAAGPKLFAHIAEYADGWLPIGGGGIRAALPALRAACEKAGREMVRIIPFGTLPTKEKLDHYAGLGIEEVVLGLPGGQADQVLPVLDAYTAFLTS</sequence>
<feature type="domain" description="Luciferase-like" evidence="2">
    <location>
        <begin position="16"/>
        <end position="230"/>
    </location>
</feature>
<reference evidence="3 4" key="1">
    <citation type="submission" date="2020-08" db="EMBL/GenBank/DDBJ databases">
        <title>Sequencing the genomes of 1000 actinobacteria strains.</title>
        <authorList>
            <person name="Klenk H.-P."/>
        </authorList>
    </citation>
    <scope>NUCLEOTIDE SEQUENCE [LARGE SCALE GENOMIC DNA]</scope>
    <source>
        <strain evidence="3 4">DSM 46887</strain>
    </source>
</reference>
<dbReference type="Pfam" id="PF00296">
    <property type="entry name" value="Bac_luciferase"/>
    <property type="match status" value="1"/>
</dbReference>
<dbReference type="InterPro" id="IPR050564">
    <property type="entry name" value="F420-G6PD/mer"/>
</dbReference>
<dbReference type="InterPro" id="IPR011251">
    <property type="entry name" value="Luciferase-like_dom"/>
</dbReference>